<comment type="caution">
    <text evidence="1">The sequence shown here is derived from an EMBL/GenBank/DDBJ whole genome shotgun (WGS) entry which is preliminary data.</text>
</comment>
<protein>
    <submittedName>
        <fullName evidence="1">Uncharacterized protein</fullName>
    </submittedName>
</protein>
<gene>
    <name evidence="1" type="ORF">ZIOFF_061486</name>
</gene>
<sequence>MLQKDLYNSVDPNSLNRDVPYLPFDSSLEDDGRDEQLFADAGGGVTELVWWGSWLLPCQTTTKYHSNNTVTSPWVNLLSLLSIFYFTSLAFMHVQESSTGSSRGGVDNCSLFILGGWMLQSKESGPGEIRREQNHQPFNMERTWKLAKICGCREENDSLLTTEA</sequence>
<reference evidence="1 2" key="1">
    <citation type="submission" date="2020-08" db="EMBL/GenBank/DDBJ databases">
        <title>Plant Genome Project.</title>
        <authorList>
            <person name="Zhang R.-G."/>
        </authorList>
    </citation>
    <scope>NUCLEOTIDE SEQUENCE [LARGE SCALE GENOMIC DNA]</scope>
    <source>
        <tissue evidence="1">Rhizome</tissue>
    </source>
</reference>
<name>A0A8J5F8K3_ZINOF</name>
<proteinExistence type="predicted"/>
<evidence type="ECO:0000313" key="1">
    <source>
        <dbReference type="EMBL" id="KAG6478054.1"/>
    </source>
</evidence>
<dbReference type="Proteomes" id="UP000734854">
    <property type="component" value="Unassembled WGS sequence"/>
</dbReference>
<evidence type="ECO:0000313" key="2">
    <source>
        <dbReference type="Proteomes" id="UP000734854"/>
    </source>
</evidence>
<dbReference type="AlphaFoldDB" id="A0A8J5F8K3"/>
<keyword evidence="2" id="KW-1185">Reference proteome</keyword>
<dbReference type="EMBL" id="JACMSC010000017">
    <property type="protein sequence ID" value="KAG6478054.1"/>
    <property type="molecule type" value="Genomic_DNA"/>
</dbReference>
<organism evidence="1 2">
    <name type="scientific">Zingiber officinale</name>
    <name type="common">Ginger</name>
    <name type="synonym">Amomum zingiber</name>
    <dbReference type="NCBI Taxonomy" id="94328"/>
    <lineage>
        <taxon>Eukaryota</taxon>
        <taxon>Viridiplantae</taxon>
        <taxon>Streptophyta</taxon>
        <taxon>Embryophyta</taxon>
        <taxon>Tracheophyta</taxon>
        <taxon>Spermatophyta</taxon>
        <taxon>Magnoliopsida</taxon>
        <taxon>Liliopsida</taxon>
        <taxon>Zingiberales</taxon>
        <taxon>Zingiberaceae</taxon>
        <taxon>Zingiber</taxon>
    </lineage>
</organism>
<accession>A0A8J5F8K3</accession>